<dbReference type="Pfam" id="PF07885">
    <property type="entry name" value="Ion_trans_2"/>
    <property type="match status" value="1"/>
</dbReference>
<name>A0A2T6KMV4_9RHOB</name>
<feature type="transmembrane region" description="Helical" evidence="1">
    <location>
        <begin position="83"/>
        <end position="102"/>
    </location>
</feature>
<dbReference type="Gene3D" id="1.10.287.70">
    <property type="match status" value="1"/>
</dbReference>
<comment type="caution">
    <text evidence="3">The sequence shown here is derived from an EMBL/GenBank/DDBJ whole genome shotgun (WGS) entry which is preliminary data.</text>
</comment>
<feature type="transmembrane region" description="Helical" evidence="1">
    <location>
        <begin position="6"/>
        <end position="26"/>
    </location>
</feature>
<dbReference type="Proteomes" id="UP000244523">
    <property type="component" value="Unassembled WGS sequence"/>
</dbReference>
<evidence type="ECO:0000259" key="2">
    <source>
        <dbReference type="Pfam" id="PF07885"/>
    </source>
</evidence>
<dbReference type="OrthoDB" id="2974133at2"/>
<feature type="transmembrane region" description="Helical" evidence="1">
    <location>
        <begin position="109"/>
        <end position="129"/>
    </location>
</feature>
<keyword evidence="4" id="KW-1185">Reference proteome</keyword>
<accession>A0A2T6KMV4</accession>
<sequence length="147" mass="16238">MLIQIALGSALLITSILIAGVSFWLLECGLRRMRGWLTRAPHRPKLILVLCLAALWILAQMTAAVWLWALTMLALGIFDTLELSVYFALVAFTTLGFGDVLLPMEWRLLSGMAAVNGLLNIGLVTAGMVEMLRQLRLQQITVVEDNT</sequence>
<proteinExistence type="predicted"/>
<keyword evidence="1" id="KW-0472">Membrane</keyword>
<dbReference type="EMBL" id="QBUD01000002">
    <property type="protein sequence ID" value="PUB17511.1"/>
    <property type="molecule type" value="Genomic_DNA"/>
</dbReference>
<feature type="domain" description="Potassium channel" evidence="2">
    <location>
        <begin position="65"/>
        <end position="133"/>
    </location>
</feature>
<dbReference type="RefSeq" id="WP_108385620.1">
    <property type="nucleotide sequence ID" value="NZ_QBUD01000002.1"/>
</dbReference>
<keyword evidence="1" id="KW-1133">Transmembrane helix</keyword>
<evidence type="ECO:0000313" key="4">
    <source>
        <dbReference type="Proteomes" id="UP000244523"/>
    </source>
</evidence>
<feature type="transmembrane region" description="Helical" evidence="1">
    <location>
        <begin position="46"/>
        <end position="77"/>
    </location>
</feature>
<organism evidence="3 4">
    <name type="scientific">Yoonia sediminilitoris</name>
    <dbReference type="NCBI Taxonomy" id="1286148"/>
    <lineage>
        <taxon>Bacteria</taxon>
        <taxon>Pseudomonadati</taxon>
        <taxon>Pseudomonadota</taxon>
        <taxon>Alphaproteobacteria</taxon>
        <taxon>Rhodobacterales</taxon>
        <taxon>Paracoccaceae</taxon>
        <taxon>Yoonia</taxon>
    </lineage>
</organism>
<dbReference type="SUPFAM" id="SSF81324">
    <property type="entry name" value="Voltage-gated potassium channels"/>
    <property type="match status" value="1"/>
</dbReference>
<reference evidence="3 4" key="1">
    <citation type="submission" date="2018-04" db="EMBL/GenBank/DDBJ databases">
        <title>Genomic Encyclopedia of Archaeal and Bacterial Type Strains, Phase II (KMG-II): from individual species to whole genera.</title>
        <authorList>
            <person name="Goeker M."/>
        </authorList>
    </citation>
    <scope>NUCLEOTIDE SEQUENCE [LARGE SCALE GENOMIC DNA]</scope>
    <source>
        <strain evidence="3 4">DSM 29955</strain>
    </source>
</reference>
<dbReference type="InterPro" id="IPR013099">
    <property type="entry name" value="K_chnl_dom"/>
</dbReference>
<keyword evidence="1" id="KW-0812">Transmembrane</keyword>
<dbReference type="AlphaFoldDB" id="A0A2T6KMV4"/>
<protein>
    <submittedName>
        <fullName evidence="3">Ion channel</fullName>
    </submittedName>
</protein>
<evidence type="ECO:0000313" key="3">
    <source>
        <dbReference type="EMBL" id="PUB17511.1"/>
    </source>
</evidence>
<gene>
    <name evidence="3" type="ORF">C8N45_102523</name>
</gene>
<evidence type="ECO:0000256" key="1">
    <source>
        <dbReference type="SAM" id="Phobius"/>
    </source>
</evidence>